<dbReference type="EMBL" id="BAAAVA010000009">
    <property type="protein sequence ID" value="GAA2915073.1"/>
    <property type="molecule type" value="Genomic_DNA"/>
</dbReference>
<accession>A0ABN3WIQ0</accession>
<evidence type="ECO:0000313" key="1">
    <source>
        <dbReference type="EMBL" id="GAA2915073.1"/>
    </source>
</evidence>
<organism evidence="1 2">
    <name type="scientific">Streptomyces erythrogriseus</name>
    <dbReference type="NCBI Taxonomy" id="284027"/>
    <lineage>
        <taxon>Bacteria</taxon>
        <taxon>Bacillati</taxon>
        <taxon>Actinomycetota</taxon>
        <taxon>Actinomycetes</taxon>
        <taxon>Kitasatosporales</taxon>
        <taxon>Streptomycetaceae</taxon>
        <taxon>Streptomyces</taxon>
        <taxon>Streptomyces griseoincarnatus group</taxon>
    </lineage>
</organism>
<dbReference type="Proteomes" id="UP001501423">
    <property type="component" value="Unassembled WGS sequence"/>
</dbReference>
<protein>
    <submittedName>
        <fullName evidence="1">Uncharacterized protein</fullName>
    </submittedName>
</protein>
<proteinExistence type="predicted"/>
<sequence>MTLCIAGEHDFPIEDETGAYCPEHGVTLLWNPPDFTWDSVLSEPRHLDSSAFPWLSELTDEDAYAFLDEVIQAAQEAGTHTAFLHALDTLVDQHRPTLPHGVRP</sequence>
<gene>
    <name evidence="1" type="ORF">GCM10010478_12680</name>
</gene>
<keyword evidence="2" id="KW-1185">Reference proteome</keyword>
<dbReference type="RefSeq" id="WP_189365574.1">
    <property type="nucleotide sequence ID" value="NZ_BAAAVA010000009.1"/>
</dbReference>
<evidence type="ECO:0000313" key="2">
    <source>
        <dbReference type="Proteomes" id="UP001501423"/>
    </source>
</evidence>
<reference evidence="1 2" key="1">
    <citation type="journal article" date="2019" name="Int. J. Syst. Evol. Microbiol.">
        <title>The Global Catalogue of Microorganisms (GCM) 10K type strain sequencing project: providing services to taxonomists for standard genome sequencing and annotation.</title>
        <authorList>
            <consortium name="The Broad Institute Genomics Platform"/>
            <consortium name="The Broad Institute Genome Sequencing Center for Infectious Disease"/>
            <person name="Wu L."/>
            <person name="Ma J."/>
        </authorList>
    </citation>
    <scope>NUCLEOTIDE SEQUENCE [LARGE SCALE GENOMIC DNA]</scope>
    <source>
        <strain evidence="1 2">JCM 9650</strain>
    </source>
</reference>
<comment type="caution">
    <text evidence="1">The sequence shown here is derived from an EMBL/GenBank/DDBJ whole genome shotgun (WGS) entry which is preliminary data.</text>
</comment>
<name>A0ABN3WIQ0_9ACTN</name>